<dbReference type="PROSITE" id="PS51819">
    <property type="entry name" value="VOC"/>
    <property type="match status" value="1"/>
</dbReference>
<dbReference type="InterPro" id="IPR041581">
    <property type="entry name" value="Glyoxalase_6"/>
</dbReference>
<name>A0ABV5S4F6_9ACTN</name>
<dbReference type="Proteomes" id="UP001589532">
    <property type="component" value="Unassembled WGS sequence"/>
</dbReference>
<accession>A0ABV5S4F6</accession>
<sequence>MNHPFVFMDLRTTDRERSRRFYGELLGWTVTDVPAGSGSVPMFTDGGALWGGLTQLAENDGRRPQWIPYAPVAHLDRAVKQAVELGATVVRARVDLPQGSVAVIDDPTGATLALWEARR</sequence>
<proteinExistence type="predicted"/>
<dbReference type="PANTHER" id="PTHR33993">
    <property type="entry name" value="GLYOXALASE-RELATED"/>
    <property type="match status" value="1"/>
</dbReference>
<comment type="caution">
    <text evidence="2">The sequence shown here is derived from an EMBL/GenBank/DDBJ whole genome shotgun (WGS) entry which is preliminary data.</text>
</comment>
<dbReference type="InterPro" id="IPR029068">
    <property type="entry name" value="Glyas_Bleomycin-R_OHBP_Dase"/>
</dbReference>
<dbReference type="SUPFAM" id="SSF54593">
    <property type="entry name" value="Glyoxalase/Bleomycin resistance protein/Dihydroxybiphenyl dioxygenase"/>
    <property type="match status" value="1"/>
</dbReference>
<dbReference type="RefSeq" id="WP_345000993.1">
    <property type="nucleotide sequence ID" value="NZ_BAAAXV010000009.1"/>
</dbReference>
<evidence type="ECO:0000313" key="2">
    <source>
        <dbReference type="EMBL" id="MFB9626549.1"/>
    </source>
</evidence>
<dbReference type="PANTHER" id="PTHR33993:SF14">
    <property type="entry name" value="GB|AAF24581.1"/>
    <property type="match status" value="1"/>
</dbReference>
<dbReference type="CDD" id="cd07247">
    <property type="entry name" value="SgaA_N_like"/>
    <property type="match status" value="1"/>
</dbReference>
<protein>
    <submittedName>
        <fullName evidence="2">VOC family protein</fullName>
    </submittedName>
</protein>
<gene>
    <name evidence="2" type="ORF">ACFFSA_25975</name>
</gene>
<organism evidence="2 3">
    <name type="scientific">Nonomuraea helvata</name>
    <dbReference type="NCBI Taxonomy" id="37484"/>
    <lineage>
        <taxon>Bacteria</taxon>
        <taxon>Bacillati</taxon>
        <taxon>Actinomycetota</taxon>
        <taxon>Actinomycetes</taxon>
        <taxon>Streptosporangiales</taxon>
        <taxon>Streptosporangiaceae</taxon>
        <taxon>Nonomuraea</taxon>
    </lineage>
</organism>
<dbReference type="InterPro" id="IPR052164">
    <property type="entry name" value="Anthracycline_SecMetBiosynth"/>
</dbReference>
<dbReference type="EMBL" id="JBHMBW010000023">
    <property type="protein sequence ID" value="MFB9626549.1"/>
    <property type="molecule type" value="Genomic_DNA"/>
</dbReference>
<dbReference type="Pfam" id="PF18029">
    <property type="entry name" value="Glyoxalase_6"/>
    <property type="match status" value="1"/>
</dbReference>
<keyword evidence="3" id="KW-1185">Reference proteome</keyword>
<evidence type="ECO:0000313" key="3">
    <source>
        <dbReference type="Proteomes" id="UP001589532"/>
    </source>
</evidence>
<dbReference type="InterPro" id="IPR037523">
    <property type="entry name" value="VOC_core"/>
</dbReference>
<feature type="domain" description="VOC" evidence="1">
    <location>
        <begin position="4"/>
        <end position="117"/>
    </location>
</feature>
<evidence type="ECO:0000259" key="1">
    <source>
        <dbReference type="PROSITE" id="PS51819"/>
    </source>
</evidence>
<reference evidence="2 3" key="1">
    <citation type="submission" date="2024-09" db="EMBL/GenBank/DDBJ databases">
        <authorList>
            <person name="Sun Q."/>
            <person name="Mori K."/>
        </authorList>
    </citation>
    <scope>NUCLEOTIDE SEQUENCE [LARGE SCALE GENOMIC DNA]</scope>
    <source>
        <strain evidence="2 3">JCM 3143</strain>
    </source>
</reference>
<dbReference type="Gene3D" id="3.10.180.10">
    <property type="entry name" value="2,3-Dihydroxybiphenyl 1,2-Dioxygenase, domain 1"/>
    <property type="match status" value="1"/>
</dbReference>